<dbReference type="Pfam" id="PF05221">
    <property type="entry name" value="AdoHcyase"/>
    <property type="match status" value="1"/>
</dbReference>
<proteinExistence type="inferred from homology"/>
<dbReference type="SMART" id="SM00996">
    <property type="entry name" value="AdoHcyase"/>
    <property type="match status" value="1"/>
</dbReference>
<feature type="binding site" evidence="5">
    <location>
        <position position="318"/>
    </location>
    <ligand>
        <name>NAD(+)</name>
        <dbReference type="ChEBI" id="CHEBI:57540"/>
    </ligand>
</feature>
<dbReference type="PROSITE" id="PS00738">
    <property type="entry name" value="ADOHCYASE_1"/>
    <property type="match status" value="1"/>
</dbReference>
<feature type="binding site" evidence="7">
    <location>
        <position position="391"/>
    </location>
    <ligand>
        <name>NAD(+)</name>
        <dbReference type="ChEBI" id="CHEBI:57540"/>
    </ligand>
</feature>
<dbReference type="InterPro" id="IPR000043">
    <property type="entry name" value="Adenosylhomocysteinase-like"/>
</dbReference>
<evidence type="ECO:0000256" key="2">
    <source>
        <dbReference type="ARBA" id="ARBA00022563"/>
    </source>
</evidence>
<dbReference type="Proteomes" id="UP000470384">
    <property type="component" value="Unassembled WGS sequence"/>
</dbReference>
<comment type="cofactor">
    <cofactor evidence="5 7 8">
        <name>NAD(+)</name>
        <dbReference type="ChEBI" id="CHEBI:57540"/>
    </cofactor>
    <text evidence="5 7 8">Binds 1 NAD(+) per subunit.</text>
</comment>
<dbReference type="CDD" id="cd00401">
    <property type="entry name" value="SAHH"/>
    <property type="match status" value="1"/>
</dbReference>
<gene>
    <name evidence="5" type="primary">ahcY</name>
    <name evidence="11" type="ORF">GTQ45_03735</name>
</gene>
<dbReference type="GO" id="GO:0071269">
    <property type="term" value="P:L-homocysteine biosynthetic process"/>
    <property type="evidence" value="ECO:0007669"/>
    <property type="project" value="UniProtKB-UniRule"/>
</dbReference>
<comment type="catalytic activity">
    <reaction evidence="5 8">
        <text>S-adenosyl-L-homocysteine + H2O = L-homocysteine + adenosine</text>
        <dbReference type="Rhea" id="RHEA:21708"/>
        <dbReference type="ChEBI" id="CHEBI:15377"/>
        <dbReference type="ChEBI" id="CHEBI:16335"/>
        <dbReference type="ChEBI" id="CHEBI:57856"/>
        <dbReference type="ChEBI" id="CHEBI:58199"/>
        <dbReference type="EC" id="3.13.2.1"/>
    </reaction>
</comment>
<feature type="binding site" evidence="5 6">
    <location>
        <position position="61"/>
    </location>
    <ligand>
        <name>substrate</name>
    </ligand>
</feature>
<dbReference type="SUPFAM" id="SSF51735">
    <property type="entry name" value="NAD(P)-binding Rossmann-fold domains"/>
    <property type="match status" value="1"/>
</dbReference>
<evidence type="ECO:0000313" key="12">
    <source>
        <dbReference type="Proteomes" id="UP000470384"/>
    </source>
</evidence>
<dbReference type="InterPro" id="IPR036291">
    <property type="entry name" value="NAD(P)-bd_dom_sf"/>
</dbReference>
<evidence type="ECO:0000256" key="1">
    <source>
        <dbReference type="ARBA" id="ARBA00007122"/>
    </source>
</evidence>
<feature type="binding site" evidence="5 6">
    <location>
        <position position="136"/>
    </location>
    <ligand>
        <name>substrate</name>
    </ligand>
</feature>
<organism evidence="11 12">
    <name type="scientific">Pyruvatibacter mobilis</name>
    <dbReference type="NCBI Taxonomy" id="1712261"/>
    <lineage>
        <taxon>Bacteria</taxon>
        <taxon>Pseudomonadati</taxon>
        <taxon>Pseudomonadota</taxon>
        <taxon>Alphaproteobacteria</taxon>
        <taxon>Hyphomicrobiales</taxon>
        <taxon>Parvibaculaceae</taxon>
        <taxon>Pyruvatibacter</taxon>
    </lineage>
</organism>
<feature type="binding site" evidence="5">
    <location>
        <begin position="260"/>
        <end position="265"/>
    </location>
    <ligand>
        <name>NAD(+)</name>
        <dbReference type="ChEBI" id="CHEBI:57540"/>
    </ligand>
</feature>
<dbReference type="SMART" id="SM00997">
    <property type="entry name" value="AdoHcyase_NAD"/>
    <property type="match status" value="1"/>
</dbReference>
<dbReference type="InterPro" id="IPR015878">
    <property type="entry name" value="Ado_hCys_hydrolase_NAD-bd"/>
</dbReference>
<feature type="binding site" evidence="7">
    <location>
        <begin position="262"/>
        <end position="267"/>
    </location>
    <ligand>
        <name>NAD(+)</name>
        <dbReference type="ChEBI" id="CHEBI:57540"/>
    </ligand>
</feature>
<keyword evidence="3 5" id="KW-0378">Hydrolase</keyword>
<dbReference type="UniPathway" id="UPA00314">
    <property type="reaction ID" value="UER00076"/>
</dbReference>
<evidence type="ECO:0000256" key="3">
    <source>
        <dbReference type="ARBA" id="ARBA00022801"/>
    </source>
</evidence>
<dbReference type="PROSITE" id="PS00739">
    <property type="entry name" value="ADOHCYASE_2"/>
    <property type="match status" value="1"/>
</dbReference>
<dbReference type="EC" id="3.13.2.1" evidence="5"/>
<dbReference type="GO" id="GO:0005829">
    <property type="term" value="C:cytosol"/>
    <property type="evidence" value="ECO:0007669"/>
    <property type="project" value="TreeGrafter"/>
</dbReference>
<feature type="domain" description="S-adenosyl-L-homocysteine hydrolase NAD binding" evidence="10">
    <location>
        <begin position="231"/>
        <end position="390"/>
    </location>
</feature>
<dbReference type="OrthoDB" id="9802717at2"/>
<dbReference type="EMBL" id="WXYQ01000004">
    <property type="protein sequence ID" value="NBG94839.1"/>
    <property type="molecule type" value="Genomic_DNA"/>
</dbReference>
<dbReference type="Gene3D" id="3.40.50.720">
    <property type="entry name" value="NAD(P)-binding Rossmann-like Domain"/>
    <property type="match status" value="1"/>
</dbReference>
<dbReference type="InterPro" id="IPR020082">
    <property type="entry name" value="S-Ado-L-homoCys_hydrolase_CS"/>
</dbReference>
<feature type="binding site" evidence="5 6">
    <location>
        <position position="230"/>
    </location>
    <ligand>
        <name>substrate</name>
    </ligand>
</feature>
<dbReference type="SUPFAM" id="SSF52283">
    <property type="entry name" value="Formate/glycerate dehydrogenase catalytic domain-like"/>
    <property type="match status" value="1"/>
</dbReference>
<keyword evidence="4 5" id="KW-0520">NAD</keyword>
<feature type="binding site" evidence="5 7">
    <location>
        <position position="283"/>
    </location>
    <ligand>
        <name>NAD(+)</name>
        <dbReference type="ChEBI" id="CHEBI:57540"/>
    </ligand>
</feature>
<feature type="binding site" evidence="5 7">
    <location>
        <position position="384"/>
    </location>
    <ligand>
        <name>NAD(+)</name>
        <dbReference type="ChEBI" id="CHEBI:57540"/>
    </ligand>
</feature>
<evidence type="ECO:0000256" key="5">
    <source>
        <dbReference type="HAMAP-Rule" id="MF_00563"/>
    </source>
</evidence>
<dbReference type="GO" id="GO:0033353">
    <property type="term" value="P:S-adenosylmethionine cycle"/>
    <property type="evidence" value="ECO:0007669"/>
    <property type="project" value="TreeGrafter"/>
</dbReference>
<keyword evidence="2 5" id="KW-0554">One-carbon metabolism</keyword>
<dbReference type="PIRSF" id="PIRSF001109">
    <property type="entry name" value="Ad_hcy_hydrolase"/>
    <property type="match status" value="1"/>
</dbReference>
<dbReference type="InterPro" id="IPR042172">
    <property type="entry name" value="Adenosylhomocyst_ase-like_sf"/>
</dbReference>
<dbReference type="HAMAP" id="MF_00563">
    <property type="entry name" value="AdoHcyase"/>
    <property type="match status" value="1"/>
</dbReference>
<evidence type="ECO:0000256" key="4">
    <source>
        <dbReference type="ARBA" id="ARBA00023027"/>
    </source>
</evidence>
<dbReference type="FunFam" id="3.40.50.720:FF:000004">
    <property type="entry name" value="Adenosylhomocysteinase"/>
    <property type="match status" value="1"/>
</dbReference>
<evidence type="ECO:0000256" key="7">
    <source>
        <dbReference type="PIRSR" id="PIRSR001109-2"/>
    </source>
</evidence>
<dbReference type="GO" id="GO:0004013">
    <property type="term" value="F:adenosylhomocysteinase activity"/>
    <property type="evidence" value="ECO:0007669"/>
    <property type="project" value="UniProtKB-UniRule"/>
</dbReference>
<feature type="binding site" evidence="5 7">
    <location>
        <begin position="339"/>
        <end position="341"/>
    </location>
    <ligand>
        <name>NAD(+)</name>
        <dbReference type="ChEBI" id="CHEBI:57540"/>
    </ligand>
</feature>
<comment type="pathway">
    <text evidence="5 8">Amino-acid biosynthesis; L-homocysteine biosynthesis; L-homocysteine from S-adenosyl-L-homocysteine: step 1/1.</text>
</comment>
<evidence type="ECO:0000256" key="6">
    <source>
        <dbReference type="PIRSR" id="PIRSR001109-1"/>
    </source>
</evidence>
<evidence type="ECO:0000313" key="11">
    <source>
        <dbReference type="EMBL" id="NBG94839.1"/>
    </source>
</evidence>
<comment type="function">
    <text evidence="5">May play a key role in the regulation of the intracellular concentration of adenosylhomocysteine.</text>
</comment>
<dbReference type="Pfam" id="PF00670">
    <property type="entry name" value="AdoHcyase_NAD"/>
    <property type="match status" value="1"/>
</dbReference>
<sequence>MERALMSEQDYVVADISLAEFGNKEIEIAETEMPGLMSCVEEFGESKPLAGARITGSLHMTIQTAVLIRTLEALGAKVRWASCNIFSTQDHAAAAIAAAGTPVFAVKGESLEEYWTYTDKIFQWPDGEPSNMILDDGGDATMYILLGARAEEGEDILSNPGSEEEEYLFAQIKKRMAETPGFFVKQRHAIKGVSEETTTGVNRLYQLMEKGHLPFPAINVNDSVTKSKFDNKYGCKESLVDGIRRGTDVMMAGKTAIVCGYGDVGKGSAASLQGAGARVKVTEVDPICALQAAMDGYEVVTLRDAAPTADIVITTTGNKDVVTIDDMRALKDMAIVGNIGHFDNEIQVAELKNHKWTNIKPQVDMVEFPDGKRMILLSEGRLLNLGNATGHPSFVMSASFTNQVLAQIELFTKGDEYENKVYVLPKHLDEKVARLHLEKLGVQLTEMTDQQASYIGVSKQGPFKPEHYRY</sequence>
<evidence type="ECO:0000256" key="8">
    <source>
        <dbReference type="RuleBase" id="RU000548"/>
    </source>
</evidence>
<protein>
    <recommendedName>
        <fullName evidence="5">Adenosylhomocysteinase</fullName>
        <ecNumber evidence="5">3.13.2.1</ecNumber>
    </recommendedName>
    <alternativeName>
        <fullName evidence="5">S-adenosyl-L-homocysteine hydrolase</fullName>
        <shortName evidence="5">AdoHcyase</shortName>
    </alternativeName>
</protein>
<feature type="binding site" evidence="5">
    <location>
        <position position="231"/>
    </location>
    <ligand>
        <name>NAD(+)</name>
        <dbReference type="ChEBI" id="CHEBI:57540"/>
    </ligand>
</feature>
<feature type="binding site" evidence="5 6">
    <location>
        <position position="196"/>
    </location>
    <ligand>
        <name>substrate</name>
    </ligand>
</feature>
<dbReference type="NCBIfam" id="NF004005">
    <property type="entry name" value="PRK05476.2-3"/>
    <property type="match status" value="1"/>
</dbReference>
<dbReference type="GO" id="GO:0006730">
    <property type="term" value="P:one-carbon metabolic process"/>
    <property type="evidence" value="ECO:0007669"/>
    <property type="project" value="UniProtKB-UniRule"/>
</dbReference>
<keyword evidence="12" id="KW-1185">Reference proteome</keyword>
<dbReference type="PANTHER" id="PTHR23420:SF0">
    <property type="entry name" value="ADENOSYLHOMOCYSTEINASE"/>
    <property type="match status" value="1"/>
</dbReference>
<dbReference type="AlphaFoldDB" id="A0A845Q8X3"/>
<comment type="similarity">
    <text evidence="1 5 9">Belongs to the adenosylhomocysteinase family.</text>
</comment>
<dbReference type="PANTHER" id="PTHR23420">
    <property type="entry name" value="ADENOSYLHOMOCYSTEINASE"/>
    <property type="match status" value="1"/>
</dbReference>
<comment type="subcellular location">
    <subcellularLocation>
        <location evidence="5">Cytoplasm</location>
    </subcellularLocation>
</comment>
<dbReference type="Gene3D" id="3.40.50.1480">
    <property type="entry name" value="Adenosylhomocysteinase-like"/>
    <property type="match status" value="1"/>
</dbReference>
<feature type="binding site" evidence="5 7">
    <location>
        <begin position="197"/>
        <end position="199"/>
    </location>
    <ligand>
        <name>NAD(+)</name>
        <dbReference type="ChEBI" id="CHEBI:57540"/>
    </ligand>
</feature>
<comment type="caution">
    <text evidence="11">The sequence shown here is derived from an EMBL/GenBank/DDBJ whole genome shotgun (WGS) entry which is preliminary data.</text>
</comment>
<reference evidence="11 12" key="1">
    <citation type="journal article" date="2016" name="Int. J. Syst. Evol. Microbiol.">
        <title>Pyruvatibacter mobilis gen. nov., sp. nov., a marine bacterium from the culture broth of Picochlorum sp. 122.</title>
        <authorList>
            <person name="Wang G."/>
            <person name="Tang M."/>
            <person name="Wu H."/>
            <person name="Dai S."/>
            <person name="Li T."/>
            <person name="Chen C."/>
            <person name="He H."/>
            <person name="Fan J."/>
            <person name="Xiang W."/>
            <person name="Li X."/>
        </authorList>
    </citation>
    <scope>NUCLEOTIDE SEQUENCE [LARGE SCALE GENOMIC DNA]</scope>
    <source>
        <strain evidence="11 12">GYP-11</strain>
    </source>
</reference>
<evidence type="ECO:0000256" key="9">
    <source>
        <dbReference type="RuleBase" id="RU004166"/>
    </source>
</evidence>
<accession>A0A845Q8X3</accession>
<name>A0A845Q8X3_9HYPH</name>
<keyword evidence="5" id="KW-0963">Cytoplasm</keyword>
<dbReference type="NCBIfam" id="TIGR00936">
    <property type="entry name" value="ahcY"/>
    <property type="match status" value="1"/>
</dbReference>
<feature type="binding site" evidence="5 6">
    <location>
        <position position="226"/>
    </location>
    <ligand>
        <name>substrate</name>
    </ligand>
</feature>
<evidence type="ECO:0000259" key="10">
    <source>
        <dbReference type="SMART" id="SM00997"/>
    </source>
</evidence>